<evidence type="ECO:0000313" key="2">
    <source>
        <dbReference type="Proteomes" id="UP000177111"/>
    </source>
</evidence>
<dbReference type="EMBL" id="MGKT01000004">
    <property type="protein sequence ID" value="OGN31246.1"/>
    <property type="molecule type" value="Genomic_DNA"/>
</dbReference>
<dbReference type="CDD" id="cd02883">
    <property type="entry name" value="NUDIX_Hydrolase"/>
    <property type="match status" value="1"/>
</dbReference>
<proteinExistence type="predicted"/>
<reference evidence="1 2" key="1">
    <citation type="journal article" date="2016" name="Nat. Commun.">
        <title>Thousands of microbial genomes shed light on interconnected biogeochemical processes in an aquifer system.</title>
        <authorList>
            <person name="Anantharaman K."/>
            <person name="Brown C.T."/>
            <person name="Hug L.A."/>
            <person name="Sharon I."/>
            <person name="Castelle C.J."/>
            <person name="Probst A.J."/>
            <person name="Thomas B.C."/>
            <person name="Singh A."/>
            <person name="Wilkins M.J."/>
            <person name="Karaoz U."/>
            <person name="Brodie E.L."/>
            <person name="Williams K.H."/>
            <person name="Hubbard S.S."/>
            <person name="Banfield J.F."/>
        </authorList>
    </citation>
    <scope>NUCLEOTIDE SEQUENCE [LARGE SCALE GENOMIC DNA]</scope>
</reference>
<dbReference type="SUPFAM" id="SSF55811">
    <property type="entry name" value="Nudix"/>
    <property type="match status" value="1"/>
</dbReference>
<evidence type="ECO:0000313" key="1">
    <source>
        <dbReference type="EMBL" id="OGN31246.1"/>
    </source>
</evidence>
<evidence type="ECO:0008006" key="3">
    <source>
        <dbReference type="Google" id="ProtNLM"/>
    </source>
</evidence>
<dbReference type="Gene3D" id="3.90.79.10">
    <property type="entry name" value="Nucleoside Triphosphate Pyrophosphohydrolase"/>
    <property type="match status" value="1"/>
</dbReference>
<dbReference type="Proteomes" id="UP000177111">
    <property type="component" value="Unassembled WGS sequence"/>
</dbReference>
<name>A0A1F8H2S8_9BACT</name>
<dbReference type="InterPro" id="IPR015797">
    <property type="entry name" value="NUDIX_hydrolase-like_dom_sf"/>
</dbReference>
<comment type="caution">
    <text evidence="1">The sequence shown here is derived from an EMBL/GenBank/DDBJ whole genome shotgun (WGS) entry which is preliminary data.</text>
</comment>
<protein>
    <recommendedName>
        <fullName evidence="3">Nudix hydrolase domain-containing protein</fullName>
    </recommendedName>
</protein>
<dbReference type="AlphaFoldDB" id="A0A1F8H2S8"/>
<gene>
    <name evidence="1" type="ORF">A3I96_00310</name>
</gene>
<organism evidence="1 2">
    <name type="scientific">Candidatus Yanofskybacteria bacterium RIFCSPLOWO2_02_FULL_44_18</name>
    <dbReference type="NCBI Taxonomy" id="1802705"/>
    <lineage>
        <taxon>Bacteria</taxon>
        <taxon>Candidatus Yanofskyibacteriota</taxon>
    </lineage>
</organism>
<sequence>MSHHKRHRSLNSEDDCEIKPEPILLDGPCASGSRGALIIVRFLFNIPQFGIIKDQDPTPNIQGKRRLGFPYGGMEPEDVTITTTASRELAEEMFSRNGVHVEFRKDAIIGEIPTGVNHTMVVLTVDVAPEYYSRIAPGKEQEAAFAVPGQKIDEYINDGIFLTDHAKAWQIYKSLFSSKLSQI</sequence>
<accession>A0A1F8H2S8</accession>